<dbReference type="InterPro" id="IPR050406">
    <property type="entry name" value="FGGY_Carb_Kinase"/>
</dbReference>
<dbReference type="Gene3D" id="3.30.420.40">
    <property type="match status" value="2"/>
</dbReference>
<dbReference type="InterPro" id="IPR018483">
    <property type="entry name" value="Carb_kinase_FGGY_CS"/>
</dbReference>
<dbReference type="SUPFAM" id="SSF53067">
    <property type="entry name" value="Actin-like ATPase domain"/>
    <property type="match status" value="2"/>
</dbReference>
<proteinExistence type="inferred from homology"/>
<keyword evidence="2 4" id="KW-0808">Transferase</keyword>
<accession>A0A937CXS5</accession>
<sequence length="509" mass="54471">MSFVIGIDKGTSVIKAVVFDVSGRDCGSSQRRMEVLRPQPGWHEEDPERTWRLCVETIKEAVAAAGISGSDIKGVGIAAHMGGAWIIDKDGQAVRNAVCWPDERAQAEQMALERAGLLDRIFAISGNGLMPGITLMVLAWLSRHEPDILDRAHVVLCAKDYLRYRLTGGLATDPSDVSFVPGDIDRREHSAELMSLCGAGDWVERMPRILESGEVAGGISANAATETGLSVGTPVVTGLGDASANALGVGRMRPGDALTVLGTSCLNSLILAKPNRDPPGLGFLFAMPCERYIRILPNTSGTITMDWFLERFGGPKKPDGTWDFSAMEQLAGAVPRGAGGVLLLPYVNGSGVLAPFFDARARGSFFGVGSHTTRDHLLRAVYEALCFSTRDCFESMPVKPSSLTLTGGGSRSAFWAQMFADICRLPIEVSSAKESGALGVALLAGVATGLWPNLETAIGQTVQTVARYEPDPQAQPEYEGWFSLFREARDVYRGYSGRRADLTSGALTA</sequence>
<dbReference type="PANTHER" id="PTHR43095:SF5">
    <property type="entry name" value="XYLULOSE KINASE"/>
    <property type="match status" value="1"/>
</dbReference>
<dbReference type="InterPro" id="IPR000577">
    <property type="entry name" value="Carb_kinase_FGGY"/>
</dbReference>
<feature type="domain" description="Carbohydrate kinase FGGY N-terminal" evidence="5">
    <location>
        <begin position="4"/>
        <end position="248"/>
    </location>
</feature>
<dbReference type="EMBL" id="JAEQMY010000032">
    <property type="protein sequence ID" value="MBL0406033.1"/>
    <property type="molecule type" value="Genomic_DNA"/>
</dbReference>
<dbReference type="PROSITE" id="PS00445">
    <property type="entry name" value="FGGY_KINASES_2"/>
    <property type="match status" value="1"/>
</dbReference>
<evidence type="ECO:0000256" key="3">
    <source>
        <dbReference type="ARBA" id="ARBA00022777"/>
    </source>
</evidence>
<dbReference type="PIRSF" id="PIRSF000538">
    <property type="entry name" value="GlpK"/>
    <property type="match status" value="1"/>
</dbReference>
<gene>
    <name evidence="7" type="ORF">JKG68_18895</name>
</gene>
<protein>
    <submittedName>
        <fullName evidence="7">Carbohydrate kinase</fullName>
    </submittedName>
</protein>
<comment type="similarity">
    <text evidence="1 4">Belongs to the FGGY kinase family.</text>
</comment>
<evidence type="ECO:0000256" key="1">
    <source>
        <dbReference type="ARBA" id="ARBA00009156"/>
    </source>
</evidence>
<comment type="caution">
    <text evidence="7">The sequence shown here is derived from an EMBL/GenBank/DDBJ whole genome shotgun (WGS) entry which is preliminary data.</text>
</comment>
<evidence type="ECO:0000256" key="4">
    <source>
        <dbReference type="RuleBase" id="RU003733"/>
    </source>
</evidence>
<dbReference type="AlphaFoldDB" id="A0A937CXS5"/>
<dbReference type="InterPro" id="IPR018484">
    <property type="entry name" value="FGGY_N"/>
</dbReference>
<name>A0A937CXS5_9HYPH</name>
<feature type="domain" description="Carbohydrate kinase FGGY C-terminal" evidence="6">
    <location>
        <begin position="258"/>
        <end position="447"/>
    </location>
</feature>
<dbReference type="Proteomes" id="UP000605848">
    <property type="component" value="Unassembled WGS sequence"/>
</dbReference>
<evidence type="ECO:0000259" key="6">
    <source>
        <dbReference type="Pfam" id="PF02782"/>
    </source>
</evidence>
<dbReference type="InterPro" id="IPR043129">
    <property type="entry name" value="ATPase_NBD"/>
</dbReference>
<dbReference type="GO" id="GO:0016301">
    <property type="term" value="F:kinase activity"/>
    <property type="evidence" value="ECO:0007669"/>
    <property type="project" value="UniProtKB-KW"/>
</dbReference>
<dbReference type="RefSeq" id="WP_202062638.1">
    <property type="nucleotide sequence ID" value="NZ_JAEQMY010000032.1"/>
</dbReference>
<evidence type="ECO:0000259" key="5">
    <source>
        <dbReference type="Pfam" id="PF00370"/>
    </source>
</evidence>
<reference evidence="7" key="1">
    <citation type="submission" date="2021-01" db="EMBL/GenBank/DDBJ databases">
        <title>Microvirga sp.</title>
        <authorList>
            <person name="Kim M.K."/>
        </authorList>
    </citation>
    <scope>NUCLEOTIDE SEQUENCE</scope>
    <source>
        <strain evidence="7">5420S-16</strain>
    </source>
</reference>
<dbReference type="Pfam" id="PF02782">
    <property type="entry name" value="FGGY_C"/>
    <property type="match status" value="1"/>
</dbReference>
<dbReference type="CDD" id="cd07802">
    <property type="entry name" value="ASKHA_NBD_FGGY_EcLyxK-like"/>
    <property type="match status" value="1"/>
</dbReference>
<dbReference type="GO" id="GO:0005975">
    <property type="term" value="P:carbohydrate metabolic process"/>
    <property type="evidence" value="ECO:0007669"/>
    <property type="project" value="InterPro"/>
</dbReference>
<keyword evidence="8" id="KW-1185">Reference proteome</keyword>
<evidence type="ECO:0000313" key="8">
    <source>
        <dbReference type="Proteomes" id="UP000605848"/>
    </source>
</evidence>
<organism evidence="7 8">
    <name type="scientific">Microvirga aerilata</name>
    <dbReference type="NCBI Taxonomy" id="670292"/>
    <lineage>
        <taxon>Bacteria</taxon>
        <taxon>Pseudomonadati</taxon>
        <taxon>Pseudomonadota</taxon>
        <taxon>Alphaproteobacteria</taxon>
        <taxon>Hyphomicrobiales</taxon>
        <taxon>Methylobacteriaceae</taxon>
        <taxon>Microvirga</taxon>
    </lineage>
</organism>
<dbReference type="PANTHER" id="PTHR43095">
    <property type="entry name" value="SUGAR KINASE"/>
    <property type="match status" value="1"/>
</dbReference>
<dbReference type="GO" id="GO:0016773">
    <property type="term" value="F:phosphotransferase activity, alcohol group as acceptor"/>
    <property type="evidence" value="ECO:0007669"/>
    <property type="project" value="InterPro"/>
</dbReference>
<keyword evidence="3 4" id="KW-0418">Kinase</keyword>
<evidence type="ECO:0000313" key="7">
    <source>
        <dbReference type="EMBL" id="MBL0406033.1"/>
    </source>
</evidence>
<evidence type="ECO:0000256" key="2">
    <source>
        <dbReference type="ARBA" id="ARBA00022679"/>
    </source>
</evidence>
<dbReference type="InterPro" id="IPR018485">
    <property type="entry name" value="FGGY_C"/>
</dbReference>
<dbReference type="Pfam" id="PF00370">
    <property type="entry name" value="FGGY_N"/>
    <property type="match status" value="1"/>
</dbReference>